<proteinExistence type="predicted"/>
<protein>
    <submittedName>
        <fullName evidence="3">Chromosome segregation ATPase</fullName>
    </submittedName>
</protein>
<dbReference type="Proteomes" id="UP001324270">
    <property type="component" value="Unassembled WGS sequence"/>
</dbReference>
<evidence type="ECO:0000256" key="2">
    <source>
        <dbReference type="SAM" id="Phobius"/>
    </source>
</evidence>
<accession>A0ABU5Y5F6</accession>
<evidence type="ECO:0000313" key="3">
    <source>
        <dbReference type="EMBL" id="MEB3039155.1"/>
    </source>
</evidence>
<keyword evidence="1" id="KW-0175">Coiled coil</keyword>
<sequence length="1000" mass="110854">MATTIAQLDIDVDEVTKKAGETRKKLMEIAEEMKALKKNFAEGNISVEEYTQQLSQLTAVQKETQKDLRTYESIMQANVAANGAAMQSNTLLTGSIRELSAALSQNKKAYSEMSAEQRESAEGKALLATIQEQDKAYKELQKSIGNTQVDVGNYKQAILDALGDNNSFGVSLNGIIANLESMKSKMSGLATIIMNYINYNKASATAMNATAAATAKSSLAMKIFRGVLVSTGLGAIIVLLGSLVAYLTSTQEGIDKVARVITPLKVVFQTLWGVVQNVGKALVEAFTHPKKILDDLLKFIEGQVMNRINGVVNVFKGLGSILTGDIKEGLKQVGEGTLQTVTGVKDLTGEVKKSIESMKQMGKEMKDTINEALERGARIEEINQKLSASEADFIEQTAALKEQFKAQNKIAEDTTKTFKEREEAARKSIEIQRSINALARERNGLEQELLNLKFASNDTSDADRAELARKKAELAEKTAAMLEAETTQNNKVNTIHKAMLNEQKKQQEEANKRYMEQLKERLSAEKKAIDVYVESNSAVAQSLEERLQIEEKGKNDRLAVLEEERKKGIVSRQEYEEQKRKLEKDFANTKVDLSINAVQKELELYEQMNQSKISKEARLTAEIVTQEQQRQAAIYQMKVEALEKEKQLKEEANQWDYEQQQAHEMALLQLKQEYDNQGIELDKQLKQQQREDEKAQRELDFQDKLLKMQEEGAYQWDIEAEQMSQRHDQEMQGIEQLLADKKITEDQYQIMRTQTERKHDLEILEQRKKVEQSKMQLASTTFGQAKQLFGEHTAVGKAAAVAEATINTYLGITKALSAYPPPYNAIMAGITGAMGFLNVNKIMSTTVKYAEGGPVSGRSHAEGGVPFSVAGVGGYEMEGGEFVVNKRATARYFPILELINNSTRRGVNKPFYFAQGDIVRQAKVNANIDFTELTEAVREGALRGTQQGSLEGTQEGAYQGARAGATQGAYEGATAGTSEGMVKSGVVAGNNTNFLPVQQL</sequence>
<keyword evidence="2" id="KW-0812">Transmembrane</keyword>
<evidence type="ECO:0000313" key="4">
    <source>
        <dbReference type="Proteomes" id="UP001324270"/>
    </source>
</evidence>
<dbReference type="RefSeq" id="WP_323978556.1">
    <property type="nucleotide sequence ID" value="NZ_JAYKBV010000001.1"/>
</dbReference>
<feature type="coiled-coil region" evidence="1">
    <location>
        <begin position="428"/>
        <end position="592"/>
    </location>
</feature>
<comment type="caution">
    <text evidence="3">The sequence shown here is derived from an EMBL/GenBank/DDBJ whole genome shotgun (WGS) entry which is preliminary data.</text>
</comment>
<name>A0ABU5Y5F6_9FLAO</name>
<organism evidence="3 4">
    <name type="scientific">Capnocytophaga gingivalis</name>
    <dbReference type="NCBI Taxonomy" id="1017"/>
    <lineage>
        <taxon>Bacteria</taxon>
        <taxon>Pseudomonadati</taxon>
        <taxon>Bacteroidota</taxon>
        <taxon>Flavobacteriia</taxon>
        <taxon>Flavobacteriales</taxon>
        <taxon>Flavobacteriaceae</taxon>
        <taxon>Capnocytophaga</taxon>
    </lineage>
</organism>
<gene>
    <name evidence="3" type="ORF">VJJ49_00400</name>
</gene>
<keyword evidence="2" id="KW-1133">Transmembrane helix</keyword>
<reference evidence="3 4" key="1">
    <citation type="submission" date="2023-12" db="EMBL/GenBank/DDBJ databases">
        <title>Genomic sequences of Capnocytophaga and Parvimonas strains.</title>
        <authorList>
            <person name="Watt R.M."/>
            <person name="Wang M."/>
            <person name="Yang T."/>
            <person name="Tong W.M."/>
        </authorList>
    </citation>
    <scope>NUCLEOTIDE SEQUENCE [LARGE SCALE GENOMIC DNA]</scope>
    <source>
        <strain evidence="3 4">CCUG 13156</strain>
    </source>
</reference>
<dbReference type="EMBL" id="JAYKBV010000001">
    <property type="protein sequence ID" value="MEB3039155.1"/>
    <property type="molecule type" value="Genomic_DNA"/>
</dbReference>
<feature type="coiled-coil region" evidence="1">
    <location>
        <begin position="625"/>
        <end position="705"/>
    </location>
</feature>
<feature type="transmembrane region" description="Helical" evidence="2">
    <location>
        <begin position="226"/>
        <end position="247"/>
    </location>
</feature>
<feature type="coiled-coil region" evidence="1">
    <location>
        <begin position="19"/>
        <end position="67"/>
    </location>
</feature>
<keyword evidence="4" id="KW-1185">Reference proteome</keyword>
<evidence type="ECO:0000256" key="1">
    <source>
        <dbReference type="SAM" id="Coils"/>
    </source>
</evidence>
<keyword evidence="2" id="KW-0472">Membrane</keyword>